<dbReference type="AlphaFoldDB" id="A0A814HTU3"/>
<dbReference type="Pfam" id="PF15499">
    <property type="entry name" value="Peptidase_C98"/>
    <property type="match status" value="1"/>
</dbReference>
<name>A0A814HTU3_9BILA</name>
<evidence type="ECO:0000256" key="1">
    <source>
        <dbReference type="SAM" id="MobiDB-lite"/>
    </source>
</evidence>
<sequence length="334" mass="38310">MTSENIWSRLISTRQLSSNYYIISTCLTDILYRCSSRNLSIFHNLSQTLFSSSFDQIKLLNDYTNILQNILKQNSLHTNIIQNIRRLFRSDLCLKELFSTILDEHCQCHECDCTISNSIDDVIHDVDEIQLKLLIESSQLSCICFRCNDKNQLKTLTFKQFSPCLALTVNRLHINIKDQLINTQGIIYDLIYIIEFDQTLHSILNVYQRQDIEFVIVDGIDISNRRSTIDSQGKFLTLWMSQKINSPNNEIHIPLSQSISSSPATTLSEGTSDNDILTDIYLTLLHSTNKNHTINSLTSNTLSSIDNNQIKQHNEETLSSSTIKSKRTHHDTTA</sequence>
<proteinExistence type="predicted"/>
<comment type="caution">
    <text evidence="3">The sequence shown here is derived from an EMBL/GenBank/DDBJ whole genome shotgun (WGS) entry which is preliminary data.</text>
</comment>
<protein>
    <recommendedName>
        <fullName evidence="2">Ubiquitin-specific peptidase-like SUMO isopeptidase domain-containing protein</fullName>
    </recommendedName>
</protein>
<reference evidence="3" key="1">
    <citation type="submission" date="2021-02" db="EMBL/GenBank/DDBJ databases">
        <authorList>
            <person name="Nowell W R."/>
        </authorList>
    </citation>
    <scope>NUCLEOTIDE SEQUENCE</scope>
</reference>
<evidence type="ECO:0000313" key="3">
    <source>
        <dbReference type="EMBL" id="CAF1015871.1"/>
    </source>
</evidence>
<feature type="domain" description="Ubiquitin-specific peptidase-like SUMO isopeptidase" evidence="2">
    <location>
        <begin position="77"/>
        <end position="221"/>
    </location>
</feature>
<dbReference type="Proteomes" id="UP000663854">
    <property type="component" value="Unassembled WGS sequence"/>
</dbReference>
<organism evidence="3 4">
    <name type="scientific">Rotaria sordida</name>
    <dbReference type="NCBI Taxonomy" id="392033"/>
    <lineage>
        <taxon>Eukaryota</taxon>
        <taxon>Metazoa</taxon>
        <taxon>Spiralia</taxon>
        <taxon>Gnathifera</taxon>
        <taxon>Rotifera</taxon>
        <taxon>Eurotatoria</taxon>
        <taxon>Bdelloidea</taxon>
        <taxon>Philodinida</taxon>
        <taxon>Philodinidae</taxon>
        <taxon>Rotaria</taxon>
    </lineage>
</organism>
<feature type="region of interest" description="Disordered" evidence="1">
    <location>
        <begin position="313"/>
        <end position="334"/>
    </location>
</feature>
<dbReference type="EMBL" id="CAJNOH010000366">
    <property type="protein sequence ID" value="CAF1015871.1"/>
    <property type="molecule type" value="Genomic_DNA"/>
</dbReference>
<gene>
    <name evidence="3" type="ORF">PYM288_LOCUS15358</name>
</gene>
<dbReference type="GO" id="GO:0032183">
    <property type="term" value="F:SUMO binding"/>
    <property type="evidence" value="ECO:0007669"/>
    <property type="project" value="InterPro"/>
</dbReference>
<evidence type="ECO:0000259" key="2">
    <source>
        <dbReference type="Pfam" id="PF15499"/>
    </source>
</evidence>
<evidence type="ECO:0000313" key="4">
    <source>
        <dbReference type="Proteomes" id="UP000663854"/>
    </source>
</evidence>
<accession>A0A814HTU3</accession>
<dbReference type="InterPro" id="IPR028890">
    <property type="entry name" value="Peptidase_C98"/>
</dbReference>
<feature type="compositionally biased region" description="Basic residues" evidence="1">
    <location>
        <begin position="324"/>
        <end position="334"/>
    </location>
</feature>